<keyword evidence="8 9" id="KW-0472">Membrane</keyword>
<organism evidence="11 12">
    <name type="scientific">Perkinsus olseni</name>
    <name type="common">Perkinsus atlanticus</name>
    <dbReference type="NCBI Taxonomy" id="32597"/>
    <lineage>
        <taxon>Eukaryota</taxon>
        <taxon>Sar</taxon>
        <taxon>Alveolata</taxon>
        <taxon>Perkinsozoa</taxon>
        <taxon>Perkinsea</taxon>
        <taxon>Perkinsida</taxon>
        <taxon>Perkinsidae</taxon>
        <taxon>Perkinsus</taxon>
    </lineage>
</organism>
<evidence type="ECO:0000256" key="9">
    <source>
        <dbReference type="PROSITE-ProRule" id="PRU00282"/>
    </source>
</evidence>
<accession>A0A7J6LI41</accession>
<dbReference type="Gene3D" id="1.50.40.10">
    <property type="entry name" value="Mitochondrial carrier domain"/>
    <property type="match status" value="1"/>
</dbReference>
<protein>
    <submittedName>
        <fullName evidence="11">Uncharacterized protein</fullName>
    </submittedName>
</protein>
<dbReference type="PRINTS" id="PR00926">
    <property type="entry name" value="MITOCARRIER"/>
</dbReference>
<evidence type="ECO:0000256" key="8">
    <source>
        <dbReference type="ARBA" id="ARBA00023136"/>
    </source>
</evidence>
<evidence type="ECO:0000256" key="10">
    <source>
        <dbReference type="RuleBase" id="RU000488"/>
    </source>
</evidence>
<reference evidence="11 12" key="1">
    <citation type="submission" date="2020-04" db="EMBL/GenBank/DDBJ databases">
        <title>Perkinsus olseni comparative genomics.</title>
        <authorList>
            <person name="Bogema D.R."/>
        </authorList>
    </citation>
    <scope>NUCLEOTIDE SEQUENCE [LARGE SCALE GENOMIC DNA]</scope>
    <source>
        <strain evidence="11">ATCC PRA-179</strain>
    </source>
</reference>
<dbReference type="Pfam" id="PF00153">
    <property type="entry name" value="Mito_carr"/>
    <property type="match status" value="3"/>
</dbReference>
<dbReference type="InterPro" id="IPR002067">
    <property type="entry name" value="MCP"/>
</dbReference>
<sequence>MPDKAPLVDTRNLSNAILACSGAIAGASAKTIVAPLERVKIIFQASHTLQYRWSNVWRTLLDIQKRDGLSGLWKGHIATLVRIMPYSATNFTVFDRLYRRLQDSPYISQHVPAMLIRFFSGSVSGAAAICVSYPADVLRSRLAVDVNGEYSSYSRAVKKILHTQGIRGFYSGVGASLIGILPYAGTSFMCFETLKSYIRQNKNHWSTLDKLACGAIAGLVAQTSTYPLEVVRRRMQVHGNNAFGGRGVFESMMYVGQTEGVRNGLYKGVTMNWIKGPLAVAISFTVNDCIKEFMAKKED</sequence>
<keyword evidence="5" id="KW-0677">Repeat</keyword>
<evidence type="ECO:0000256" key="5">
    <source>
        <dbReference type="ARBA" id="ARBA00022737"/>
    </source>
</evidence>
<comment type="subcellular location">
    <subcellularLocation>
        <location evidence="1">Mitochondrion inner membrane</location>
        <topology evidence="1">Multi-pass membrane protein</topology>
    </subcellularLocation>
</comment>
<feature type="repeat" description="Solcar" evidence="9">
    <location>
        <begin position="13"/>
        <end position="100"/>
    </location>
</feature>
<dbReference type="AlphaFoldDB" id="A0A7J6LI41"/>
<evidence type="ECO:0000256" key="1">
    <source>
        <dbReference type="ARBA" id="ARBA00004448"/>
    </source>
</evidence>
<comment type="similarity">
    <text evidence="2 10">Belongs to the mitochondrial carrier (TC 2.A.29) family.</text>
</comment>
<gene>
    <name evidence="11" type="ORF">FOZ61_005122</name>
</gene>
<dbReference type="EMBL" id="JABAHT010000288">
    <property type="protein sequence ID" value="KAF4658957.1"/>
    <property type="molecule type" value="Genomic_DNA"/>
</dbReference>
<dbReference type="Proteomes" id="UP000570595">
    <property type="component" value="Unassembled WGS sequence"/>
</dbReference>
<keyword evidence="6" id="KW-0999">Mitochondrion inner membrane</keyword>
<dbReference type="GO" id="GO:0005743">
    <property type="term" value="C:mitochondrial inner membrane"/>
    <property type="evidence" value="ECO:0007669"/>
    <property type="project" value="UniProtKB-SubCell"/>
</dbReference>
<dbReference type="InterPro" id="IPR018108">
    <property type="entry name" value="MCP_transmembrane"/>
</dbReference>
<evidence type="ECO:0000256" key="3">
    <source>
        <dbReference type="ARBA" id="ARBA00022448"/>
    </source>
</evidence>
<dbReference type="InterPro" id="IPR002167">
    <property type="entry name" value="GDC-like"/>
</dbReference>
<keyword evidence="7" id="KW-0496">Mitochondrion</keyword>
<feature type="repeat" description="Solcar" evidence="9">
    <location>
        <begin position="112"/>
        <end position="197"/>
    </location>
</feature>
<dbReference type="PRINTS" id="PR00928">
    <property type="entry name" value="GRAVESDC"/>
</dbReference>
<dbReference type="PROSITE" id="PS50920">
    <property type="entry name" value="SOLCAR"/>
    <property type="match status" value="3"/>
</dbReference>
<evidence type="ECO:0000313" key="11">
    <source>
        <dbReference type="EMBL" id="KAF4658957.1"/>
    </source>
</evidence>
<dbReference type="GO" id="GO:0055085">
    <property type="term" value="P:transmembrane transport"/>
    <property type="evidence" value="ECO:0007669"/>
    <property type="project" value="InterPro"/>
</dbReference>
<evidence type="ECO:0000313" key="12">
    <source>
        <dbReference type="Proteomes" id="UP000570595"/>
    </source>
</evidence>
<keyword evidence="3 10" id="KW-0813">Transport</keyword>
<name>A0A7J6LI41_PEROL</name>
<evidence type="ECO:0000256" key="7">
    <source>
        <dbReference type="ARBA" id="ARBA00023128"/>
    </source>
</evidence>
<dbReference type="InterPro" id="IPR023395">
    <property type="entry name" value="MCP_dom_sf"/>
</dbReference>
<evidence type="ECO:0000256" key="2">
    <source>
        <dbReference type="ARBA" id="ARBA00006375"/>
    </source>
</evidence>
<feature type="repeat" description="Solcar" evidence="9">
    <location>
        <begin position="205"/>
        <end position="293"/>
    </location>
</feature>
<proteinExistence type="inferred from homology"/>
<dbReference type="OrthoDB" id="270584at2759"/>
<dbReference type="SUPFAM" id="SSF103506">
    <property type="entry name" value="Mitochondrial carrier"/>
    <property type="match status" value="1"/>
</dbReference>
<evidence type="ECO:0000256" key="6">
    <source>
        <dbReference type="ARBA" id="ARBA00022792"/>
    </source>
</evidence>
<evidence type="ECO:0000256" key="4">
    <source>
        <dbReference type="ARBA" id="ARBA00022692"/>
    </source>
</evidence>
<comment type="caution">
    <text evidence="11">The sequence shown here is derived from an EMBL/GenBank/DDBJ whole genome shotgun (WGS) entry which is preliminary data.</text>
</comment>
<keyword evidence="4 9" id="KW-0812">Transmembrane</keyword>
<dbReference type="PANTHER" id="PTHR24089">
    <property type="entry name" value="SOLUTE CARRIER FAMILY 25"/>
    <property type="match status" value="1"/>
</dbReference>